<evidence type="ECO:0000256" key="3">
    <source>
        <dbReference type="ARBA" id="ARBA00012228"/>
    </source>
</evidence>
<keyword evidence="7" id="KW-0630">Potassium</keyword>
<dbReference type="GO" id="GO:0005739">
    <property type="term" value="C:mitochondrion"/>
    <property type="evidence" value="ECO:0007669"/>
    <property type="project" value="TreeGrafter"/>
</dbReference>
<dbReference type="HAMAP" id="MF_01966">
    <property type="entry name" value="NADHX_epimerase"/>
    <property type="match status" value="1"/>
</dbReference>
<evidence type="ECO:0000256" key="9">
    <source>
        <dbReference type="ARBA" id="ARBA00023235"/>
    </source>
</evidence>
<evidence type="ECO:0000256" key="6">
    <source>
        <dbReference type="ARBA" id="ARBA00022857"/>
    </source>
</evidence>
<evidence type="ECO:0000256" key="4">
    <source>
        <dbReference type="ARBA" id="ARBA00022723"/>
    </source>
</evidence>
<dbReference type="PANTHER" id="PTHR13232">
    <property type="entry name" value="NAD(P)H-HYDRATE EPIMERASE"/>
    <property type="match status" value="1"/>
</dbReference>
<keyword evidence="9" id="KW-0413">Isomerase</keyword>
<dbReference type="AlphaFoldDB" id="X0XB37"/>
<dbReference type="InterPro" id="IPR036652">
    <property type="entry name" value="YjeF_N_dom_sf"/>
</dbReference>
<keyword evidence="4" id="KW-0479">Metal-binding</keyword>
<dbReference type="PANTHER" id="PTHR13232:SF10">
    <property type="entry name" value="NAD(P)H-HYDRATE EPIMERASE"/>
    <property type="match status" value="1"/>
</dbReference>
<comment type="catalytic activity">
    <reaction evidence="2">
        <text>(6R)-NADPHX = (6S)-NADPHX</text>
        <dbReference type="Rhea" id="RHEA:32227"/>
        <dbReference type="ChEBI" id="CHEBI:64076"/>
        <dbReference type="ChEBI" id="CHEBI:64077"/>
        <dbReference type="EC" id="5.1.99.6"/>
    </reaction>
</comment>
<evidence type="ECO:0000313" key="11">
    <source>
        <dbReference type="EMBL" id="GAG32627.1"/>
    </source>
</evidence>
<dbReference type="EMBL" id="BARS01045432">
    <property type="protein sequence ID" value="GAG32627.1"/>
    <property type="molecule type" value="Genomic_DNA"/>
</dbReference>
<dbReference type="EC" id="5.1.99.6" evidence="3"/>
<dbReference type="NCBIfam" id="TIGR00197">
    <property type="entry name" value="yjeF_nterm"/>
    <property type="match status" value="1"/>
</dbReference>
<protein>
    <recommendedName>
        <fullName evidence="3">NAD(P)H-hydrate epimerase</fullName>
        <ecNumber evidence="3">5.1.99.6</ecNumber>
    </recommendedName>
</protein>
<comment type="caution">
    <text evidence="11">The sequence shown here is derived from an EMBL/GenBank/DDBJ whole genome shotgun (WGS) entry which is preliminary data.</text>
</comment>
<keyword evidence="6" id="KW-0521">NADP</keyword>
<name>X0XB37_9ZZZZ</name>
<sequence>MLTTKQMKKLEDKSEYHGVSKRQLMENAGKGINNILKKKFKDLKKKKILIVCYHGNNGGDGFVAARYLSNKSTVEVLFIGDERKLKDDASFNFNKIINNYKIQFTYGFEGLDFNKYHIIIDAMLGTGTKGKLREPISEVVDKINKSKAYKVAVDIPTGLDPDTGKILDKAIKPDLIITFHDMKTGLKKLKNKTVIVDIGIPEELS</sequence>
<dbReference type="GO" id="GO:0046872">
    <property type="term" value="F:metal ion binding"/>
    <property type="evidence" value="ECO:0007669"/>
    <property type="project" value="UniProtKB-KW"/>
</dbReference>
<comment type="catalytic activity">
    <reaction evidence="1">
        <text>(6R)-NADHX = (6S)-NADHX</text>
        <dbReference type="Rhea" id="RHEA:32215"/>
        <dbReference type="ChEBI" id="CHEBI:64074"/>
        <dbReference type="ChEBI" id="CHEBI:64075"/>
        <dbReference type="EC" id="5.1.99.6"/>
    </reaction>
</comment>
<organism evidence="11">
    <name type="scientific">marine sediment metagenome</name>
    <dbReference type="NCBI Taxonomy" id="412755"/>
    <lineage>
        <taxon>unclassified sequences</taxon>
        <taxon>metagenomes</taxon>
        <taxon>ecological metagenomes</taxon>
    </lineage>
</organism>
<dbReference type="GO" id="GO:0000166">
    <property type="term" value="F:nucleotide binding"/>
    <property type="evidence" value="ECO:0007669"/>
    <property type="project" value="UniProtKB-KW"/>
</dbReference>
<evidence type="ECO:0000256" key="5">
    <source>
        <dbReference type="ARBA" id="ARBA00022741"/>
    </source>
</evidence>
<evidence type="ECO:0000256" key="1">
    <source>
        <dbReference type="ARBA" id="ARBA00000013"/>
    </source>
</evidence>
<evidence type="ECO:0000256" key="7">
    <source>
        <dbReference type="ARBA" id="ARBA00022958"/>
    </source>
</evidence>
<dbReference type="InterPro" id="IPR004443">
    <property type="entry name" value="YjeF_N_dom"/>
</dbReference>
<dbReference type="PROSITE" id="PS51385">
    <property type="entry name" value="YJEF_N"/>
    <property type="match status" value="1"/>
</dbReference>
<feature type="domain" description="YjeF N-terminal" evidence="10">
    <location>
        <begin position="7"/>
        <end position="205"/>
    </location>
</feature>
<dbReference type="Gene3D" id="3.40.50.10260">
    <property type="entry name" value="YjeF N-terminal domain"/>
    <property type="match status" value="1"/>
</dbReference>
<keyword evidence="5" id="KW-0547">Nucleotide-binding</keyword>
<accession>X0XB37</accession>
<proteinExistence type="inferred from homology"/>
<dbReference type="SUPFAM" id="SSF64153">
    <property type="entry name" value="YjeF N-terminal domain-like"/>
    <property type="match status" value="1"/>
</dbReference>
<dbReference type="GO" id="GO:0052856">
    <property type="term" value="F:NAD(P)HX epimerase activity"/>
    <property type="evidence" value="ECO:0007669"/>
    <property type="project" value="UniProtKB-EC"/>
</dbReference>
<keyword evidence="8" id="KW-0520">NAD</keyword>
<reference evidence="11" key="1">
    <citation type="journal article" date="2014" name="Front. Microbiol.">
        <title>High frequency of phylogenetically diverse reductive dehalogenase-homologous genes in deep subseafloor sedimentary metagenomes.</title>
        <authorList>
            <person name="Kawai M."/>
            <person name="Futagami T."/>
            <person name="Toyoda A."/>
            <person name="Takaki Y."/>
            <person name="Nishi S."/>
            <person name="Hori S."/>
            <person name="Arai W."/>
            <person name="Tsubouchi T."/>
            <person name="Morono Y."/>
            <person name="Uchiyama I."/>
            <person name="Ito T."/>
            <person name="Fujiyama A."/>
            <person name="Inagaki F."/>
            <person name="Takami H."/>
        </authorList>
    </citation>
    <scope>NUCLEOTIDE SEQUENCE</scope>
    <source>
        <strain evidence="11">Expedition CK06-06</strain>
    </source>
</reference>
<evidence type="ECO:0000256" key="8">
    <source>
        <dbReference type="ARBA" id="ARBA00023027"/>
    </source>
</evidence>
<evidence type="ECO:0000259" key="10">
    <source>
        <dbReference type="PROSITE" id="PS51385"/>
    </source>
</evidence>
<evidence type="ECO:0000256" key="2">
    <source>
        <dbReference type="ARBA" id="ARBA00000909"/>
    </source>
</evidence>
<dbReference type="Pfam" id="PF03853">
    <property type="entry name" value="YjeF_N"/>
    <property type="match status" value="1"/>
</dbReference>
<gene>
    <name evidence="11" type="ORF">S01H1_68504</name>
</gene>
<dbReference type="InterPro" id="IPR032976">
    <property type="entry name" value="YJEFN_prot_NAXE-like"/>
</dbReference>